<proteinExistence type="predicted"/>
<dbReference type="SUPFAM" id="SSF51735">
    <property type="entry name" value="NAD(P)-binding Rossmann-fold domains"/>
    <property type="match status" value="1"/>
</dbReference>
<evidence type="ECO:0000259" key="2">
    <source>
        <dbReference type="Pfam" id="PF10728"/>
    </source>
</evidence>
<dbReference type="PANTHER" id="PTHR40459:SF1">
    <property type="entry name" value="CONSERVED HYPOTHETICAL ALANINE AND LEUCINE RICH PROTEIN"/>
    <property type="match status" value="1"/>
</dbReference>
<comment type="caution">
    <text evidence="3">The sequence shown here is derived from an EMBL/GenBank/DDBJ whole genome shotgun (WGS) entry which is preliminary data.</text>
</comment>
<gene>
    <name evidence="3" type="ORF">KHM83_09680</name>
</gene>
<organism evidence="3 4">
    <name type="scientific">Fusibacter paucivorans</name>
    <dbReference type="NCBI Taxonomy" id="76009"/>
    <lineage>
        <taxon>Bacteria</taxon>
        <taxon>Bacillati</taxon>
        <taxon>Bacillota</taxon>
        <taxon>Clostridia</taxon>
        <taxon>Eubacteriales</taxon>
        <taxon>Eubacteriales Family XII. Incertae Sedis</taxon>
        <taxon>Fusibacter</taxon>
    </lineage>
</organism>
<keyword evidence="4" id="KW-1185">Reference proteome</keyword>
<dbReference type="InterPro" id="IPR019665">
    <property type="entry name" value="OxRdtase/DH_put_Rossmann_dom"/>
</dbReference>
<dbReference type="InterPro" id="IPR018931">
    <property type="entry name" value="DUF2520"/>
</dbReference>
<sequence>MKIGFIGAGRVGRSLGQDLHRKHFNVIGYYSKTLDHAEEAVAVVGGVAFKSAEALVKACDFVFLTVNDDAIQSVVNLLLTISMRFDDKIIAHTSGVHASELIAPLFEKGASGYAIHPLQAFASVEQALKLLGQTVFSVEGTGLTHTDGQPIASTPSAQKVIDLMNRADYEHFVMLAEDKALYHAAAVISSNYLVATLDFALSQFEKIGCDQRFAMKALFPLIQGTIDNIDRLGTVDALTGPIARGDVHTVEKHLAKLSGEDVVLYKALGRRTLALADAKGLSRTLSDQLLNRLKED</sequence>
<dbReference type="Proteomes" id="UP000746471">
    <property type="component" value="Unassembled WGS sequence"/>
</dbReference>
<feature type="domain" description="Putative oxidoreductase/dehydrogenase Rossmann-like" evidence="1">
    <location>
        <begin position="2"/>
        <end position="117"/>
    </location>
</feature>
<dbReference type="Pfam" id="PF10727">
    <property type="entry name" value="Rossmann-like"/>
    <property type="match status" value="1"/>
</dbReference>
<dbReference type="Pfam" id="PF10728">
    <property type="entry name" value="DUF2520"/>
    <property type="match status" value="1"/>
</dbReference>
<name>A0ABS5PP49_9FIRM</name>
<dbReference type="SUPFAM" id="SSF48179">
    <property type="entry name" value="6-phosphogluconate dehydrogenase C-terminal domain-like"/>
    <property type="match status" value="1"/>
</dbReference>
<dbReference type="InterPro" id="IPR008927">
    <property type="entry name" value="6-PGluconate_DH-like_C_sf"/>
</dbReference>
<reference evidence="3 4" key="1">
    <citation type="submission" date="2021-05" db="EMBL/GenBank/DDBJ databases">
        <title>Fusibacter ferrireducens sp. nov., an anaerobic, sulfur- and Fe-reducing bacterium isolated from the mangrove sediment.</title>
        <authorList>
            <person name="Qiu D."/>
        </authorList>
    </citation>
    <scope>NUCLEOTIDE SEQUENCE [LARGE SCALE GENOMIC DNA]</scope>
    <source>
        <strain evidence="3 4">DSM 12116</strain>
    </source>
</reference>
<evidence type="ECO:0000313" key="4">
    <source>
        <dbReference type="Proteomes" id="UP000746471"/>
    </source>
</evidence>
<feature type="domain" description="DUF2520" evidence="2">
    <location>
        <begin position="159"/>
        <end position="272"/>
    </location>
</feature>
<evidence type="ECO:0000259" key="1">
    <source>
        <dbReference type="Pfam" id="PF10727"/>
    </source>
</evidence>
<evidence type="ECO:0000313" key="3">
    <source>
        <dbReference type="EMBL" id="MBS7526948.1"/>
    </source>
</evidence>
<dbReference type="InterPro" id="IPR036291">
    <property type="entry name" value="NAD(P)-bd_dom_sf"/>
</dbReference>
<dbReference type="Gene3D" id="3.40.50.720">
    <property type="entry name" value="NAD(P)-binding Rossmann-like Domain"/>
    <property type="match status" value="1"/>
</dbReference>
<dbReference type="EMBL" id="JAHBCL010000015">
    <property type="protein sequence ID" value="MBS7526948.1"/>
    <property type="molecule type" value="Genomic_DNA"/>
</dbReference>
<dbReference type="Gene3D" id="1.10.1040.20">
    <property type="entry name" value="ProC-like, C-terminal domain"/>
    <property type="match status" value="1"/>
</dbReference>
<accession>A0ABS5PP49</accession>
<protein>
    <submittedName>
        <fullName evidence="3">DUF2520 domain-containing protein</fullName>
    </submittedName>
</protein>
<dbReference type="RefSeq" id="WP_213236811.1">
    <property type="nucleotide sequence ID" value="NZ_JAHBCL010000015.1"/>
</dbReference>
<dbReference type="InterPro" id="IPR037108">
    <property type="entry name" value="TM1727-like_C_sf"/>
</dbReference>
<dbReference type="PANTHER" id="PTHR40459">
    <property type="entry name" value="CONSERVED HYPOTHETICAL ALANINE AND LEUCINE RICH PROTEIN"/>
    <property type="match status" value="1"/>
</dbReference>